<proteinExistence type="inferred from homology"/>
<evidence type="ECO:0000256" key="3">
    <source>
        <dbReference type="ARBA" id="ARBA00003215"/>
    </source>
</evidence>
<dbReference type="InterPro" id="IPR011324">
    <property type="entry name" value="Cytotoxic_necrot_fac-like_cat"/>
</dbReference>
<accession>A0A2U3D8U5</accession>
<keyword evidence="7" id="KW-0378">Hydrolase</keyword>
<evidence type="ECO:0000313" key="14">
    <source>
        <dbReference type="Proteomes" id="UP000245380"/>
    </source>
</evidence>
<protein>
    <recommendedName>
        <fullName evidence="12">Purine nucleoside phosphorylase</fullName>
    </recommendedName>
</protein>
<dbReference type="OrthoDB" id="4279at2"/>
<dbReference type="CDD" id="cd16833">
    <property type="entry name" value="YfiH"/>
    <property type="match status" value="1"/>
</dbReference>
<dbReference type="NCBIfam" id="TIGR00726">
    <property type="entry name" value="peptidoglycan editing factor PgeF"/>
    <property type="match status" value="1"/>
</dbReference>
<comment type="catalytic activity">
    <reaction evidence="1">
        <text>inosine + phosphate = alpha-D-ribose 1-phosphate + hypoxanthine</text>
        <dbReference type="Rhea" id="RHEA:27646"/>
        <dbReference type="ChEBI" id="CHEBI:17368"/>
        <dbReference type="ChEBI" id="CHEBI:17596"/>
        <dbReference type="ChEBI" id="CHEBI:43474"/>
        <dbReference type="ChEBI" id="CHEBI:57720"/>
        <dbReference type="EC" id="2.4.2.1"/>
    </reaction>
    <physiologicalReaction direction="left-to-right" evidence="1">
        <dbReference type="Rhea" id="RHEA:27647"/>
    </physiologicalReaction>
</comment>
<comment type="catalytic activity">
    <reaction evidence="11">
        <text>S-methyl-5'-thioadenosine + phosphate = 5-(methylsulfanyl)-alpha-D-ribose 1-phosphate + adenine</text>
        <dbReference type="Rhea" id="RHEA:11852"/>
        <dbReference type="ChEBI" id="CHEBI:16708"/>
        <dbReference type="ChEBI" id="CHEBI:17509"/>
        <dbReference type="ChEBI" id="CHEBI:43474"/>
        <dbReference type="ChEBI" id="CHEBI:58533"/>
        <dbReference type="EC" id="2.4.2.28"/>
    </reaction>
    <physiologicalReaction direction="left-to-right" evidence="11">
        <dbReference type="Rhea" id="RHEA:11853"/>
    </physiologicalReaction>
</comment>
<dbReference type="SUPFAM" id="SSF64438">
    <property type="entry name" value="CNF1/YfiH-like putative cysteine hydrolases"/>
    <property type="match status" value="1"/>
</dbReference>
<dbReference type="InterPro" id="IPR003730">
    <property type="entry name" value="Cu_polyphenol_OxRdtase"/>
</dbReference>
<name>A0A2U3D8U5_SULT2</name>
<comment type="cofactor">
    <cofactor evidence="2">
        <name>Zn(2+)</name>
        <dbReference type="ChEBI" id="CHEBI:29105"/>
    </cofactor>
</comment>
<keyword evidence="6" id="KW-0479">Metal-binding</keyword>
<dbReference type="InterPro" id="IPR038371">
    <property type="entry name" value="Cu_polyphenol_OxRdtase_sf"/>
</dbReference>
<reference evidence="13 14" key="1">
    <citation type="submission" date="2016-11" db="EMBL/GenBank/DDBJ databases">
        <title>Comparative genomics of Acidibacillus ferroxidans species.</title>
        <authorList>
            <person name="Oliveira G."/>
            <person name="Nunes G."/>
            <person name="Oliveira R."/>
            <person name="Araujo F."/>
            <person name="Salim A."/>
            <person name="Scholte L."/>
            <person name="Morais D."/>
            <person name="Nancucheo I."/>
            <person name="Johnson D.B."/>
            <person name="Grail B."/>
            <person name="Bittencourt J."/>
            <person name="Valadares R."/>
        </authorList>
    </citation>
    <scope>NUCLEOTIDE SEQUENCE [LARGE SCALE GENOMIC DNA]</scope>
    <source>
        <strain evidence="13 14">Y002</strain>
    </source>
</reference>
<dbReference type="PANTHER" id="PTHR30616">
    <property type="entry name" value="UNCHARACTERIZED PROTEIN YFIH"/>
    <property type="match status" value="1"/>
</dbReference>
<evidence type="ECO:0000256" key="6">
    <source>
        <dbReference type="ARBA" id="ARBA00022723"/>
    </source>
</evidence>
<evidence type="ECO:0000256" key="12">
    <source>
        <dbReference type="RuleBase" id="RU361274"/>
    </source>
</evidence>
<evidence type="ECO:0000256" key="7">
    <source>
        <dbReference type="ARBA" id="ARBA00022801"/>
    </source>
</evidence>
<comment type="function">
    <text evidence="3">Purine nucleoside enzyme that catalyzes the phosphorolysis of adenosine and inosine nucleosides, yielding D-ribose 1-phosphate and the respective free bases, adenine and hypoxanthine. Also catalyzes the phosphorolysis of S-methyl-5'-thioadenosine into adenine and S-methyl-5-thio-alpha-D-ribose 1-phosphate. Also has adenosine deaminase activity.</text>
</comment>
<dbReference type="Proteomes" id="UP000245380">
    <property type="component" value="Unassembled WGS sequence"/>
</dbReference>
<evidence type="ECO:0000256" key="8">
    <source>
        <dbReference type="ARBA" id="ARBA00022833"/>
    </source>
</evidence>
<comment type="similarity">
    <text evidence="4 12">Belongs to the purine nucleoside phosphorylase YfiH/LACC1 family.</text>
</comment>
<evidence type="ECO:0000256" key="1">
    <source>
        <dbReference type="ARBA" id="ARBA00000553"/>
    </source>
</evidence>
<dbReference type="Pfam" id="PF02578">
    <property type="entry name" value="Cu-oxidase_4"/>
    <property type="match status" value="1"/>
</dbReference>
<dbReference type="EMBL" id="MPDK01000009">
    <property type="protein sequence ID" value="PWI57691.1"/>
    <property type="molecule type" value="Genomic_DNA"/>
</dbReference>
<comment type="catalytic activity">
    <reaction evidence="10">
        <text>adenosine + phosphate = alpha-D-ribose 1-phosphate + adenine</text>
        <dbReference type="Rhea" id="RHEA:27642"/>
        <dbReference type="ChEBI" id="CHEBI:16335"/>
        <dbReference type="ChEBI" id="CHEBI:16708"/>
        <dbReference type="ChEBI" id="CHEBI:43474"/>
        <dbReference type="ChEBI" id="CHEBI:57720"/>
        <dbReference type="EC" id="2.4.2.1"/>
    </reaction>
    <physiologicalReaction direction="left-to-right" evidence="10">
        <dbReference type="Rhea" id="RHEA:27643"/>
    </physiologicalReaction>
</comment>
<comment type="caution">
    <text evidence="13">The sequence shown here is derived from an EMBL/GenBank/DDBJ whole genome shotgun (WGS) entry which is preliminary data.</text>
</comment>
<gene>
    <name evidence="13" type="ORF">BM613_06800</name>
</gene>
<organism evidence="13 14">
    <name type="scientific">Sulfoacidibacillus thermotolerans</name>
    <name type="common">Acidibacillus sulfuroxidans</name>
    <dbReference type="NCBI Taxonomy" id="1765684"/>
    <lineage>
        <taxon>Bacteria</taxon>
        <taxon>Bacillati</taxon>
        <taxon>Bacillota</taxon>
        <taxon>Bacilli</taxon>
        <taxon>Bacillales</taxon>
        <taxon>Alicyclobacillaceae</taxon>
        <taxon>Sulfoacidibacillus</taxon>
    </lineage>
</organism>
<dbReference type="Gene3D" id="3.60.140.10">
    <property type="entry name" value="CNF1/YfiH-like putative cysteine hydrolases"/>
    <property type="match status" value="1"/>
</dbReference>
<evidence type="ECO:0000313" key="13">
    <source>
        <dbReference type="EMBL" id="PWI57691.1"/>
    </source>
</evidence>
<evidence type="ECO:0000256" key="4">
    <source>
        <dbReference type="ARBA" id="ARBA00007353"/>
    </source>
</evidence>
<evidence type="ECO:0000256" key="2">
    <source>
        <dbReference type="ARBA" id="ARBA00001947"/>
    </source>
</evidence>
<keyword evidence="5" id="KW-0808">Transferase</keyword>
<keyword evidence="14" id="KW-1185">Reference proteome</keyword>
<evidence type="ECO:0000256" key="5">
    <source>
        <dbReference type="ARBA" id="ARBA00022679"/>
    </source>
</evidence>
<evidence type="ECO:0000256" key="11">
    <source>
        <dbReference type="ARBA" id="ARBA00049893"/>
    </source>
</evidence>
<dbReference type="GO" id="GO:0016787">
    <property type="term" value="F:hydrolase activity"/>
    <property type="evidence" value="ECO:0007669"/>
    <property type="project" value="UniProtKB-KW"/>
</dbReference>
<comment type="catalytic activity">
    <reaction evidence="9">
        <text>adenosine + H2O + H(+) = inosine + NH4(+)</text>
        <dbReference type="Rhea" id="RHEA:24408"/>
        <dbReference type="ChEBI" id="CHEBI:15377"/>
        <dbReference type="ChEBI" id="CHEBI:15378"/>
        <dbReference type="ChEBI" id="CHEBI:16335"/>
        <dbReference type="ChEBI" id="CHEBI:17596"/>
        <dbReference type="ChEBI" id="CHEBI:28938"/>
        <dbReference type="EC" id="3.5.4.4"/>
    </reaction>
    <physiologicalReaction direction="left-to-right" evidence="9">
        <dbReference type="Rhea" id="RHEA:24409"/>
    </physiologicalReaction>
</comment>
<evidence type="ECO:0000256" key="9">
    <source>
        <dbReference type="ARBA" id="ARBA00047989"/>
    </source>
</evidence>
<dbReference type="AlphaFoldDB" id="A0A2U3D8U5"/>
<dbReference type="PANTHER" id="PTHR30616:SF2">
    <property type="entry name" value="PURINE NUCLEOSIDE PHOSPHORYLASE LACC1"/>
    <property type="match status" value="1"/>
</dbReference>
<sequence length="268" mass="29151">MGGSEMTHLIRLDQWFGAPVSAGFTNREGGVSEGNYESLNLGFHVSDREEDVQINRERVAAMLDVQKSDVLFGEQVHGNAVAVVTKDTPRRALYDAIAAVDGLVTTDRRIALGVLAADCVPLLFADAYAGVIGVAHAGWRGATSGIVSEVVRQMLGLFAKPERIRVAIGPAIRGCCYEVDAPVVRSARTAYEQMGKPMPVWRRSSNHIGAVMMDLPRICHDELRTLGVKEEHILDVSICTSCMPGFFSHRRDHGTTGRQAGLIRLRGV</sequence>
<evidence type="ECO:0000256" key="10">
    <source>
        <dbReference type="ARBA" id="ARBA00048968"/>
    </source>
</evidence>
<dbReference type="GO" id="GO:0005507">
    <property type="term" value="F:copper ion binding"/>
    <property type="evidence" value="ECO:0007669"/>
    <property type="project" value="TreeGrafter"/>
</dbReference>
<dbReference type="GO" id="GO:0017061">
    <property type="term" value="F:S-methyl-5-thioadenosine phosphorylase activity"/>
    <property type="evidence" value="ECO:0007669"/>
    <property type="project" value="UniProtKB-EC"/>
</dbReference>
<keyword evidence="8" id="KW-0862">Zinc</keyword>